<name>A0A401JZT6_9PROT</name>
<keyword evidence="1" id="KW-0812">Transmembrane</keyword>
<sequence>MNGGNFLTAIALMPVLEGLLPSVAPSLWREAFRKMVILNDSQLRFAGLASMLSGLLILLASHSHA</sequence>
<evidence type="ECO:0000313" key="3">
    <source>
        <dbReference type="Proteomes" id="UP000286806"/>
    </source>
</evidence>
<keyword evidence="1" id="KW-1133">Transmembrane helix</keyword>
<feature type="transmembrane region" description="Helical" evidence="1">
    <location>
        <begin position="6"/>
        <end position="24"/>
    </location>
</feature>
<dbReference type="PANTHER" id="PTHR38602">
    <property type="entry name" value="INNER MEMBRANE PROTEIN-RELATED"/>
    <property type="match status" value="1"/>
</dbReference>
<dbReference type="InterPro" id="IPR019201">
    <property type="entry name" value="DUF2065"/>
</dbReference>
<reference evidence="2 3" key="1">
    <citation type="journal article" date="2019" name="Front. Microbiol.">
        <title>Genomes of Neutrophilic Sulfur-Oxidizing Chemolithoautotrophs Representing 9 Proteobacterial Species From 8 Genera.</title>
        <authorList>
            <person name="Watanabe T."/>
            <person name="Kojima H."/>
            <person name="Umezawa K."/>
            <person name="Hori C."/>
            <person name="Takasuka T.E."/>
            <person name="Kato Y."/>
            <person name="Fukui M."/>
        </authorList>
    </citation>
    <scope>NUCLEOTIDE SEQUENCE [LARGE SCALE GENOMIC DNA]</scope>
    <source>
        <strain evidence="2 3">TTN</strain>
    </source>
</reference>
<accession>A0A401JZT6</accession>
<keyword evidence="1" id="KW-0472">Membrane</keyword>
<dbReference type="Pfam" id="PF09838">
    <property type="entry name" value="DUF2065"/>
    <property type="match status" value="1"/>
</dbReference>
<dbReference type="RefSeq" id="WP_124705917.1">
    <property type="nucleotide sequence ID" value="NZ_BGOW01000036.1"/>
</dbReference>
<comment type="caution">
    <text evidence="2">The sequence shown here is derived from an EMBL/GenBank/DDBJ whole genome shotgun (WGS) entry which is preliminary data.</text>
</comment>
<evidence type="ECO:0000256" key="1">
    <source>
        <dbReference type="SAM" id="Phobius"/>
    </source>
</evidence>
<dbReference type="PANTHER" id="PTHR38602:SF1">
    <property type="entry name" value="INNER MEMBRANE PROTEIN"/>
    <property type="match status" value="1"/>
</dbReference>
<organism evidence="2 3">
    <name type="scientific">Sulfuriferula multivorans</name>
    <dbReference type="NCBI Taxonomy" id="1559896"/>
    <lineage>
        <taxon>Bacteria</taxon>
        <taxon>Pseudomonadati</taxon>
        <taxon>Pseudomonadota</taxon>
        <taxon>Betaproteobacteria</taxon>
        <taxon>Nitrosomonadales</taxon>
        <taxon>Sulfuricellaceae</taxon>
        <taxon>Sulfuriferula</taxon>
    </lineage>
</organism>
<dbReference type="OrthoDB" id="9182237at2"/>
<dbReference type="EMBL" id="BGOW01000036">
    <property type="protein sequence ID" value="GCB02170.1"/>
    <property type="molecule type" value="Genomic_DNA"/>
</dbReference>
<dbReference type="Proteomes" id="UP000286806">
    <property type="component" value="Unassembled WGS sequence"/>
</dbReference>
<evidence type="ECO:0000313" key="2">
    <source>
        <dbReference type="EMBL" id="GCB02170.1"/>
    </source>
</evidence>
<dbReference type="AlphaFoldDB" id="A0A401JZT6"/>
<gene>
    <name evidence="2" type="ORF">SFMTTN_2990</name>
</gene>
<protein>
    <submittedName>
        <fullName evidence="2">Putative inner membrane protein YjeT (Clustered with HflC)</fullName>
    </submittedName>
</protein>
<keyword evidence="3" id="KW-1185">Reference proteome</keyword>
<proteinExistence type="predicted"/>
<feature type="transmembrane region" description="Helical" evidence="1">
    <location>
        <begin position="45"/>
        <end position="63"/>
    </location>
</feature>